<dbReference type="Pfam" id="PF13417">
    <property type="entry name" value="GST_N_3"/>
    <property type="match status" value="1"/>
</dbReference>
<dbReference type="InterPro" id="IPR004046">
    <property type="entry name" value="GST_C"/>
</dbReference>
<dbReference type="RefSeq" id="XP_003746787.1">
    <property type="nucleotide sequence ID" value="XM_003746739.2"/>
</dbReference>
<dbReference type="PANTHER" id="PTHR43969:SF9">
    <property type="entry name" value="GLUTATHIONE S TRANSFERASE D10, ISOFORM A-RELATED"/>
    <property type="match status" value="1"/>
</dbReference>
<dbReference type="InterPro" id="IPR040079">
    <property type="entry name" value="Glutathione_S-Trfase"/>
</dbReference>
<dbReference type="Pfam" id="PF00043">
    <property type="entry name" value="GST_C"/>
    <property type="match status" value="1"/>
</dbReference>
<dbReference type="Proteomes" id="UP000694867">
    <property type="component" value="Unplaced"/>
</dbReference>
<feature type="domain" description="GST N-terminal" evidence="2">
    <location>
        <begin position="1"/>
        <end position="82"/>
    </location>
</feature>
<keyword evidence="4" id="KW-1185">Reference proteome</keyword>
<dbReference type="Gene3D" id="1.20.1050.10">
    <property type="match status" value="1"/>
</dbReference>
<accession>A0AAJ6QX26</accession>
<dbReference type="FunFam" id="1.20.1050.10:FF:000007">
    <property type="entry name" value="Glutathione S-transferase 1-1"/>
    <property type="match status" value="1"/>
</dbReference>
<evidence type="ECO:0000259" key="2">
    <source>
        <dbReference type="PROSITE" id="PS50404"/>
    </source>
</evidence>
<dbReference type="GO" id="GO:0004364">
    <property type="term" value="F:glutathione transferase activity"/>
    <property type="evidence" value="ECO:0007669"/>
    <property type="project" value="TreeGrafter"/>
</dbReference>
<dbReference type="KEGG" id="goe:100904965"/>
<evidence type="ECO:0000313" key="5">
    <source>
        <dbReference type="RefSeq" id="XP_003746787.1"/>
    </source>
</evidence>
<dbReference type="Gene3D" id="3.40.30.10">
    <property type="entry name" value="Glutaredoxin"/>
    <property type="match status" value="1"/>
</dbReference>
<organism evidence="4 5">
    <name type="scientific">Galendromus occidentalis</name>
    <name type="common">western predatory mite</name>
    <dbReference type="NCBI Taxonomy" id="34638"/>
    <lineage>
        <taxon>Eukaryota</taxon>
        <taxon>Metazoa</taxon>
        <taxon>Ecdysozoa</taxon>
        <taxon>Arthropoda</taxon>
        <taxon>Chelicerata</taxon>
        <taxon>Arachnida</taxon>
        <taxon>Acari</taxon>
        <taxon>Parasitiformes</taxon>
        <taxon>Mesostigmata</taxon>
        <taxon>Gamasina</taxon>
        <taxon>Phytoseioidea</taxon>
        <taxon>Phytoseiidae</taxon>
        <taxon>Typhlodrominae</taxon>
        <taxon>Galendromus</taxon>
    </lineage>
</organism>
<dbReference type="SUPFAM" id="SSF47616">
    <property type="entry name" value="GST C-terminal domain-like"/>
    <property type="match status" value="1"/>
</dbReference>
<comment type="subunit">
    <text evidence="1">Homodimer.</text>
</comment>
<dbReference type="CDD" id="cd03045">
    <property type="entry name" value="GST_N_Delta_Epsilon"/>
    <property type="match status" value="1"/>
</dbReference>
<dbReference type="PROSITE" id="PS50404">
    <property type="entry name" value="GST_NTER"/>
    <property type="match status" value="1"/>
</dbReference>
<name>A0AAJ6QX26_9ACAR</name>
<reference evidence="5" key="1">
    <citation type="submission" date="2025-08" db="UniProtKB">
        <authorList>
            <consortium name="RefSeq"/>
        </authorList>
    </citation>
    <scope>IDENTIFICATION</scope>
</reference>
<dbReference type="GO" id="GO:0006749">
    <property type="term" value="P:glutathione metabolic process"/>
    <property type="evidence" value="ECO:0007669"/>
    <property type="project" value="TreeGrafter"/>
</dbReference>
<gene>
    <name evidence="5" type="primary">LOC100904965</name>
</gene>
<dbReference type="CDD" id="cd03177">
    <property type="entry name" value="GST_C_Delta_Epsilon"/>
    <property type="match status" value="1"/>
</dbReference>
<evidence type="ECO:0000313" key="4">
    <source>
        <dbReference type="Proteomes" id="UP000694867"/>
    </source>
</evidence>
<proteinExistence type="predicted"/>
<dbReference type="SFLD" id="SFLDG00358">
    <property type="entry name" value="Main_(cytGST)"/>
    <property type="match status" value="1"/>
</dbReference>
<feature type="domain" description="GST C-terminal" evidence="3">
    <location>
        <begin position="88"/>
        <end position="208"/>
    </location>
</feature>
<dbReference type="InterPro" id="IPR004045">
    <property type="entry name" value="Glutathione_S-Trfase_N"/>
</dbReference>
<dbReference type="PANTHER" id="PTHR43969">
    <property type="entry name" value="GLUTATHIONE S TRANSFERASE D10, ISOFORM A-RELATED"/>
    <property type="match status" value="1"/>
</dbReference>
<dbReference type="PROSITE" id="PS50405">
    <property type="entry name" value="GST_CTER"/>
    <property type="match status" value="1"/>
</dbReference>
<dbReference type="InterPro" id="IPR036282">
    <property type="entry name" value="Glutathione-S-Trfase_C_sf"/>
</dbReference>
<sequence length="215" mass="24238">MTIDLYHMELSAPCRSIRMVAATIGVELNLKTTDLMAGEHLTPEYLKINPQHTIPAIVDGDFKLAESRAICTYLINKYAPGHALYPTCPQKRAVVDRFLYFDIGTLYKAIGEYFYPKLIHGKEYDTEKEQKLKEVLGFLETFIGDHDFITGKEPSVADLCIGSSLTMLEVTSYGFPGFPKAEAYYNRVKQLPHWDECHAKGIEGFKQFLASKTAA</sequence>
<dbReference type="InterPro" id="IPR010987">
    <property type="entry name" value="Glutathione-S-Trfase_C-like"/>
</dbReference>
<dbReference type="InterPro" id="IPR036249">
    <property type="entry name" value="Thioredoxin-like_sf"/>
</dbReference>
<evidence type="ECO:0000256" key="1">
    <source>
        <dbReference type="ARBA" id="ARBA00011738"/>
    </source>
</evidence>
<protein>
    <submittedName>
        <fullName evidence="5">Glutathione S-transferase 1 isoform X1</fullName>
    </submittedName>
</protein>
<evidence type="ECO:0000259" key="3">
    <source>
        <dbReference type="PROSITE" id="PS50405"/>
    </source>
</evidence>
<dbReference type="SFLD" id="SFLDS00019">
    <property type="entry name" value="Glutathione_Transferase_(cytos"/>
    <property type="match status" value="1"/>
</dbReference>
<dbReference type="AlphaFoldDB" id="A0AAJ6QX26"/>
<dbReference type="SFLD" id="SFLDG01153">
    <property type="entry name" value="Main.4:_Theta-like"/>
    <property type="match status" value="1"/>
</dbReference>
<dbReference type="SUPFAM" id="SSF52833">
    <property type="entry name" value="Thioredoxin-like"/>
    <property type="match status" value="1"/>
</dbReference>
<dbReference type="GeneID" id="100904965"/>
<dbReference type="FunFam" id="3.40.30.10:FF:000034">
    <property type="entry name" value="glutathione S-transferase 1"/>
    <property type="match status" value="1"/>
</dbReference>